<dbReference type="PIRSF" id="PIRSF003128">
    <property type="entry name" value="RecN"/>
    <property type="match status" value="1"/>
</dbReference>
<dbReference type="InterPro" id="IPR004604">
    <property type="entry name" value="DNA_recomb/repair_RecN"/>
</dbReference>
<dbReference type="AlphaFoldDB" id="A0A0E3UV37"/>
<dbReference type="GO" id="GO:0006281">
    <property type="term" value="P:DNA repair"/>
    <property type="evidence" value="ECO:0007669"/>
    <property type="project" value="UniProtKB-KW"/>
</dbReference>
<organism evidence="12 13">
    <name type="scientific">Sneathia vaginalis</name>
    <dbReference type="NCBI Taxonomy" id="187101"/>
    <lineage>
        <taxon>Bacteria</taxon>
        <taxon>Fusobacteriati</taxon>
        <taxon>Fusobacteriota</taxon>
        <taxon>Fusobacteriia</taxon>
        <taxon>Fusobacteriales</taxon>
        <taxon>Leptotrichiaceae</taxon>
        <taxon>Sneathia</taxon>
    </lineage>
</organism>
<evidence type="ECO:0000256" key="7">
    <source>
        <dbReference type="ARBA" id="ARBA00023204"/>
    </source>
</evidence>
<keyword evidence="7 9" id="KW-0234">DNA repair</keyword>
<dbReference type="PATRIC" id="fig|1069640.6.peg.1105"/>
<evidence type="ECO:0000256" key="2">
    <source>
        <dbReference type="ARBA" id="ARBA00009441"/>
    </source>
</evidence>
<feature type="coiled-coil region" evidence="10">
    <location>
        <begin position="324"/>
        <end position="369"/>
    </location>
</feature>
<feature type="coiled-coil region" evidence="10">
    <location>
        <begin position="157"/>
        <end position="191"/>
    </location>
</feature>
<accession>A0A0E3UV37</accession>
<dbReference type="Gene3D" id="3.40.50.300">
    <property type="entry name" value="P-loop containing nucleotide triphosphate hydrolases"/>
    <property type="match status" value="2"/>
</dbReference>
<keyword evidence="6" id="KW-0067">ATP-binding</keyword>
<dbReference type="GO" id="GO:0005524">
    <property type="term" value="F:ATP binding"/>
    <property type="evidence" value="ECO:0007669"/>
    <property type="project" value="UniProtKB-KW"/>
</dbReference>
<evidence type="ECO:0000256" key="5">
    <source>
        <dbReference type="ARBA" id="ARBA00022763"/>
    </source>
</evidence>
<dbReference type="Pfam" id="PF02463">
    <property type="entry name" value="SMC_N"/>
    <property type="match status" value="1"/>
</dbReference>
<dbReference type="CDD" id="cd03241">
    <property type="entry name" value="ABC_RecN"/>
    <property type="match status" value="2"/>
</dbReference>
<sequence length="536" mass="61586">MIKELTINNLAIIKNVQMEFDTNFAVITGETGAGKSLVLDGISLLLGKRSNVNDIMKDCDSLTVEGVIEISDNLKSNLETLVDDIDFSDNELIIYRKITKDGKTKININGKRVTLATLASITKQVVDIVGQHENQYLLDKSYHLSLLDEFLPNKINLKSIVNKIHDVNKKIEDLEEEKKAILEKKDLYEFSINEISELDLYEGLDEELEYKYKKSFDIGRITEALSILQGNLNEKILPSLKECIRPLHGVSEYENIQELLEKVESARELLNEVDSEIYIPEEEDDIEEINDKLNKINKLKFKYAGSITDILKYKKDLEEKLINFEYSDENIKKLKQEKEEYIKEYIEEAQKLSELRKDFSRKLEEMVNTELKELNMKEASFKIYFKNKDGFYTSGIDDVEFMIRTNKNQDYQKLAKIASGGEISRIMLALKIVFSRVDKLETLVFDEIDAGISGQTVKLVADKLKQLSNNVQVICVTHSPNIAAKAREQFMIYKKNSETKIKKLDSEQRVQEIARIVAGDNITSALVEHVKEMMSE</sequence>
<dbReference type="Proteomes" id="UP000033103">
    <property type="component" value="Chromosome"/>
</dbReference>
<dbReference type="GO" id="GO:0043590">
    <property type="term" value="C:bacterial nucleoid"/>
    <property type="evidence" value="ECO:0007669"/>
    <property type="project" value="TreeGrafter"/>
</dbReference>
<dbReference type="RefSeq" id="WP_046329047.1">
    <property type="nucleotide sequence ID" value="NZ_CP011280.1"/>
</dbReference>
<evidence type="ECO:0000259" key="11">
    <source>
        <dbReference type="SMART" id="SM00382"/>
    </source>
</evidence>
<feature type="coiled-coil region" evidence="10">
    <location>
        <begin position="253"/>
        <end position="299"/>
    </location>
</feature>
<dbReference type="InterPro" id="IPR003395">
    <property type="entry name" value="RecF/RecN/SMC_N"/>
</dbReference>
<dbReference type="STRING" id="187101.VC03_05570"/>
<dbReference type="EMBL" id="CP011280">
    <property type="protein sequence ID" value="AKC95943.1"/>
    <property type="molecule type" value="Genomic_DNA"/>
</dbReference>
<dbReference type="GO" id="GO:0006310">
    <property type="term" value="P:DNA recombination"/>
    <property type="evidence" value="ECO:0007669"/>
    <property type="project" value="InterPro"/>
</dbReference>
<evidence type="ECO:0000256" key="3">
    <source>
        <dbReference type="ARBA" id="ARBA00021315"/>
    </source>
</evidence>
<dbReference type="SMART" id="SM00382">
    <property type="entry name" value="AAA"/>
    <property type="match status" value="1"/>
</dbReference>
<keyword evidence="10" id="KW-0175">Coiled coil</keyword>
<keyword evidence="5 9" id="KW-0227">DNA damage</keyword>
<comment type="function">
    <text evidence="1 9">May be involved in recombinational repair of damaged DNA.</text>
</comment>
<proteinExistence type="inferred from homology"/>
<reference evidence="12 13" key="1">
    <citation type="journal article" date="2012" name="BMC Genomics">
        <title>Genomic sequence analysis and characterization of Sneathia amnii sp. nov.</title>
        <authorList>
            <consortium name="Vaginal Microbiome Consortium (additional members)"/>
            <person name="Harwich M.D.Jr."/>
            <person name="Serrano M.G."/>
            <person name="Fettweis J.M."/>
            <person name="Alves J.M."/>
            <person name="Reimers M.A."/>
            <person name="Buck G.A."/>
            <person name="Jefferson K.K."/>
        </authorList>
    </citation>
    <scope>NUCLEOTIDE SEQUENCE [LARGE SCALE GENOMIC DNA]</scope>
    <source>
        <strain evidence="12 13">SN35</strain>
    </source>
</reference>
<gene>
    <name evidence="12" type="ORF">VC03_05570</name>
</gene>
<evidence type="ECO:0000256" key="4">
    <source>
        <dbReference type="ARBA" id="ARBA00022741"/>
    </source>
</evidence>
<keyword evidence="13" id="KW-1185">Reference proteome</keyword>
<dbReference type="KEGG" id="sns:VC03_05570"/>
<dbReference type="OrthoDB" id="9806954at2"/>
<dbReference type="InterPro" id="IPR003593">
    <property type="entry name" value="AAA+_ATPase"/>
</dbReference>
<evidence type="ECO:0000313" key="13">
    <source>
        <dbReference type="Proteomes" id="UP000033103"/>
    </source>
</evidence>
<keyword evidence="4" id="KW-0547">Nucleotide-binding</keyword>
<dbReference type="HOGENOM" id="CLU_018297_3_1_0"/>
<dbReference type="GO" id="GO:0009432">
    <property type="term" value="P:SOS response"/>
    <property type="evidence" value="ECO:0007669"/>
    <property type="project" value="TreeGrafter"/>
</dbReference>
<evidence type="ECO:0000256" key="10">
    <source>
        <dbReference type="SAM" id="Coils"/>
    </source>
</evidence>
<evidence type="ECO:0000256" key="8">
    <source>
        <dbReference type="ARBA" id="ARBA00033408"/>
    </source>
</evidence>
<feature type="domain" description="AAA+ ATPase" evidence="11">
    <location>
        <begin position="21"/>
        <end position="496"/>
    </location>
</feature>
<comment type="similarity">
    <text evidence="2 9">Belongs to the RecN family.</text>
</comment>
<protein>
    <recommendedName>
        <fullName evidence="3 9">DNA repair protein RecN</fullName>
    </recommendedName>
    <alternativeName>
        <fullName evidence="8 9">Recombination protein N</fullName>
    </alternativeName>
</protein>
<evidence type="ECO:0000313" key="12">
    <source>
        <dbReference type="EMBL" id="AKC95943.1"/>
    </source>
</evidence>
<evidence type="ECO:0000256" key="6">
    <source>
        <dbReference type="ARBA" id="ARBA00022840"/>
    </source>
</evidence>
<dbReference type="SUPFAM" id="SSF52540">
    <property type="entry name" value="P-loop containing nucleoside triphosphate hydrolases"/>
    <property type="match status" value="1"/>
</dbReference>
<name>A0A0E3UV37_9FUSO</name>
<evidence type="ECO:0000256" key="9">
    <source>
        <dbReference type="PIRNR" id="PIRNR003128"/>
    </source>
</evidence>
<dbReference type="PANTHER" id="PTHR11059:SF0">
    <property type="entry name" value="DNA REPAIR PROTEIN RECN"/>
    <property type="match status" value="1"/>
</dbReference>
<evidence type="ECO:0000256" key="1">
    <source>
        <dbReference type="ARBA" id="ARBA00003618"/>
    </source>
</evidence>
<dbReference type="InterPro" id="IPR027417">
    <property type="entry name" value="P-loop_NTPase"/>
</dbReference>
<dbReference type="NCBIfam" id="TIGR00634">
    <property type="entry name" value="recN"/>
    <property type="match status" value="1"/>
</dbReference>
<dbReference type="PANTHER" id="PTHR11059">
    <property type="entry name" value="DNA REPAIR PROTEIN RECN"/>
    <property type="match status" value="1"/>
</dbReference>